<reference evidence="1" key="1">
    <citation type="submission" date="2023-10" db="EMBL/GenBank/DDBJ databases">
        <authorList>
            <person name="Rodriguez Cubillos JULIANA M."/>
            <person name="De Vega J."/>
        </authorList>
    </citation>
    <scope>NUCLEOTIDE SEQUENCE</scope>
</reference>
<accession>A0ACB0LGU6</accession>
<name>A0ACB0LGU6_TRIPR</name>
<proteinExistence type="predicted"/>
<evidence type="ECO:0000313" key="2">
    <source>
        <dbReference type="Proteomes" id="UP001177021"/>
    </source>
</evidence>
<organism evidence="1 2">
    <name type="scientific">Trifolium pratense</name>
    <name type="common">Red clover</name>
    <dbReference type="NCBI Taxonomy" id="57577"/>
    <lineage>
        <taxon>Eukaryota</taxon>
        <taxon>Viridiplantae</taxon>
        <taxon>Streptophyta</taxon>
        <taxon>Embryophyta</taxon>
        <taxon>Tracheophyta</taxon>
        <taxon>Spermatophyta</taxon>
        <taxon>Magnoliopsida</taxon>
        <taxon>eudicotyledons</taxon>
        <taxon>Gunneridae</taxon>
        <taxon>Pentapetalae</taxon>
        <taxon>rosids</taxon>
        <taxon>fabids</taxon>
        <taxon>Fabales</taxon>
        <taxon>Fabaceae</taxon>
        <taxon>Papilionoideae</taxon>
        <taxon>50 kb inversion clade</taxon>
        <taxon>NPAAA clade</taxon>
        <taxon>Hologalegina</taxon>
        <taxon>IRL clade</taxon>
        <taxon>Trifolieae</taxon>
        <taxon>Trifolium</taxon>
    </lineage>
</organism>
<dbReference type="EMBL" id="CASHSV030000513">
    <property type="protein sequence ID" value="CAJ2667910.1"/>
    <property type="molecule type" value="Genomic_DNA"/>
</dbReference>
<comment type="caution">
    <text evidence="1">The sequence shown here is derived from an EMBL/GenBank/DDBJ whole genome shotgun (WGS) entry which is preliminary data.</text>
</comment>
<dbReference type="Proteomes" id="UP001177021">
    <property type="component" value="Unassembled WGS sequence"/>
</dbReference>
<evidence type="ECO:0000313" key="1">
    <source>
        <dbReference type="EMBL" id="CAJ2667910.1"/>
    </source>
</evidence>
<protein>
    <submittedName>
        <fullName evidence="1">Uncharacterized protein</fullName>
    </submittedName>
</protein>
<sequence length="99" mass="11684">MDRDPRKGKTPQSPTRKGKAPQSSPLPDSRDADFHKQRRMKRDEKMARELQNAEYQNTFGCIIQNQIIPKAVLWFTGEADKWKSKRKVWITDVRKTQTR</sequence>
<keyword evidence="2" id="KW-1185">Reference proteome</keyword>
<gene>
    <name evidence="1" type="ORF">MILVUS5_LOCUS32416</name>
</gene>